<comment type="caution">
    <text evidence="4">The sequence shown here is derived from an EMBL/GenBank/DDBJ whole genome shotgun (WGS) entry which is preliminary data.</text>
</comment>
<keyword evidence="3" id="KW-0732">Signal</keyword>
<name>A0A7X6DL74_9BACT</name>
<comment type="similarity">
    <text evidence="1">Belongs to the bacterial solute-binding protein 1 family.</text>
</comment>
<dbReference type="GO" id="GO:0055052">
    <property type="term" value="C:ATP-binding cassette (ABC) transporter complex, substrate-binding subunit-containing"/>
    <property type="evidence" value="ECO:0007669"/>
    <property type="project" value="TreeGrafter"/>
</dbReference>
<dbReference type="GO" id="GO:1901982">
    <property type="term" value="F:maltose binding"/>
    <property type="evidence" value="ECO:0007669"/>
    <property type="project" value="TreeGrafter"/>
</dbReference>
<gene>
    <name evidence="4" type="ORF">MNODULE_00525</name>
</gene>
<accession>A0A7X6DL74</accession>
<keyword evidence="5" id="KW-1185">Reference proteome</keyword>
<dbReference type="GO" id="GO:0015768">
    <property type="term" value="P:maltose transport"/>
    <property type="evidence" value="ECO:0007669"/>
    <property type="project" value="TreeGrafter"/>
</dbReference>
<dbReference type="SUPFAM" id="SSF53850">
    <property type="entry name" value="Periplasmic binding protein-like II"/>
    <property type="match status" value="1"/>
</dbReference>
<evidence type="ECO:0000256" key="2">
    <source>
        <dbReference type="ARBA" id="ARBA00022448"/>
    </source>
</evidence>
<dbReference type="CDD" id="cd14750">
    <property type="entry name" value="PBP2_TMBP"/>
    <property type="match status" value="1"/>
</dbReference>
<evidence type="ECO:0000313" key="5">
    <source>
        <dbReference type="Proteomes" id="UP000534783"/>
    </source>
</evidence>
<dbReference type="AlphaFoldDB" id="A0A7X6DL74"/>
<dbReference type="Pfam" id="PF01547">
    <property type="entry name" value="SBP_bac_1"/>
    <property type="match status" value="1"/>
</dbReference>
<proteinExistence type="inferred from homology"/>
<dbReference type="PANTHER" id="PTHR30061">
    <property type="entry name" value="MALTOSE-BINDING PERIPLASMIC PROTEIN"/>
    <property type="match status" value="1"/>
</dbReference>
<organism evidence="4 5">
    <name type="scientific">Candidatus Manganitrophus noduliformans</name>
    <dbReference type="NCBI Taxonomy" id="2606439"/>
    <lineage>
        <taxon>Bacteria</taxon>
        <taxon>Pseudomonadati</taxon>
        <taxon>Nitrospirota</taxon>
        <taxon>Nitrospiria</taxon>
        <taxon>Candidatus Troglogloeales</taxon>
        <taxon>Candidatus Manganitrophaceae</taxon>
        <taxon>Candidatus Manganitrophus</taxon>
    </lineage>
</organism>
<dbReference type="RefSeq" id="WP_168057554.1">
    <property type="nucleotide sequence ID" value="NZ_VTOW01000001.1"/>
</dbReference>
<evidence type="ECO:0000256" key="1">
    <source>
        <dbReference type="ARBA" id="ARBA00008520"/>
    </source>
</evidence>
<dbReference type="EMBL" id="VTOW01000001">
    <property type="protein sequence ID" value="NKE69237.1"/>
    <property type="molecule type" value="Genomic_DNA"/>
</dbReference>
<dbReference type="Proteomes" id="UP000534783">
    <property type="component" value="Unassembled WGS sequence"/>
</dbReference>
<dbReference type="Gene3D" id="3.40.190.10">
    <property type="entry name" value="Periplasmic binding protein-like II"/>
    <property type="match status" value="2"/>
</dbReference>
<dbReference type="PANTHER" id="PTHR30061:SF50">
    <property type="entry name" value="MALTOSE_MALTODEXTRIN-BINDING PERIPLASMIC PROTEIN"/>
    <property type="match status" value="1"/>
</dbReference>
<keyword evidence="2" id="KW-0813">Transport</keyword>
<sequence length="433" mass="48374">MRRGYRFIIGWLMMGGAIGLLWGCPAAERVQQEKGPVTLVFKHGQIEGNPAAFQALLRKFEATHPGILVRDEILPSSSDQQHQFYVIGLEGRSSDFDLMSLDVIWTQEFARAGWVRDLSHLLPPEEREAFFPGPVDAALFEERAYAIPWFLDAGLLYYRKDLLEKYRLDPPQTWEALAAAARTVLQQENDPQLRGYVWQGKQYEGLICNVLEVIWSAGGEVLDEKGEVILAGAESAQALTFLRDLIGENGVSPPMVTTADEETTRRLFGEGRAVFMRNWPYAWNLFQREGSAVRGKVGVSPLPHFPGHASAATLGGWQLAVNRFSRHPKEAEALIRFLTSPEVQRTMAIEIGYKPTRTALYHDPDLIAAQPFIAGLRAVFSLARSRPASPYYPMLSQIMQPEFSAALVGIKTPERALRDAALQMDHLLGRDAG</sequence>
<protein>
    <submittedName>
        <fullName evidence="4">ABC transporter substrate-binding protein</fullName>
    </submittedName>
</protein>
<reference evidence="4 5" key="1">
    <citation type="journal article" date="2020" name="Nature">
        <title>Bacterial chemolithoautotrophy via manganese oxidation.</title>
        <authorList>
            <person name="Yu H."/>
            <person name="Leadbetter J.R."/>
        </authorList>
    </citation>
    <scope>NUCLEOTIDE SEQUENCE [LARGE SCALE GENOMIC DNA]</scope>
    <source>
        <strain evidence="4 5">Mn-1</strain>
    </source>
</reference>
<dbReference type="GO" id="GO:0042956">
    <property type="term" value="P:maltodextrin transmembrane transport"/>
    <property type="evidence" value="ECO:0007669"/>
    <property type="project" value="TreeGrafter"/>
</dbReference>
<evidence type="ECO:0000256" key="3">
    <source>
        <dbReference type="ARBA" id="ARBA00022729"/>
    </source>
</evidence>
<evidence type="ECO:0000313" key="4">
    <source>
        <dbReference type="EMBL" id="NKE69237.1"/>
    </source>
</evidence>
<dbReference type="InterPro" id="IPR006059">
    <property type="entry name" value="SBP"/>
</dbReference>